<evidence type="ECO:0000256" key="1">
    <source>
        <dbReference type="SAM" id="MobiDB-lite"/>
    </source>
</evidence>
<feature type="region of interest" description="Disordered" evidence="1">
    <location>
        <begin position="16"/>
        <end position="74"/>
    </location>
</feature>
<evidence type="ECO:0000313" key="2">
    <source>
        <dbReference type="EMBL" id="RWA05421.1"/>
    </source>
</evidence>
<accession>A0A439CTK5</accession>
<dbReference type="AlphaFoldDB" id="A0A439CTK5"/>
<organism evidence="2 3">
    <name type="scientific">Xylaria grammica</name>
    <dbReference type="NCBI Taxonomy" id="363999"/>
    <lineage>
        <taxon>Eukaryota</taxon>
        <taxon>Fungi</taxon>
        <taxon>Dikarya</taxon>
        <taxon>Ascomycota</taxon>
        <taxon>Pezizomycotina</taxon>
        <taxon>Sordariomycetes</taxon>
        <taxon>Xylariomycetidae</taxon>
        <taxon>Xylariales</taxon>
        <taxon>Xylariaceae</taxon>
        <taxon>Xylaria</taxon>
    </lineage>
</organism>
<proteinExistence type="predicted"/>
<dbReference type="EMBL" id="RYZI01000442">
    <property type="protein sequence ID" value="RWA05421.1"/>
    <property type="molecule type" value="Genomic_DNA"/>
</dbReference>
<keyword evidence="3" id="KW-1185">Reference proteome</keyword>
<reference evidence="2 3" key="1">
    <citation type="submission" date="2018-12" db="EMBL/GenBank/DDBJ databases">
        <title>Draft genome sequence of Xylaria grammica IHI A82.</title>
        <authorList>
            <person name="Buettner E."/>
            <person name="Kellner H."/>
        </authorList>
    </citation>
    <scope>NUCLEOTIDE SEQUENCE [LARGE SCALE GENOMIC DNA]</scope>
    <source>
        <strain evidence="2 3">IHI A82</strain>
    </source>
</reference>
<gene>
    <name evidence="2" type="ORF">EKO27_g9687</name>
</gene>
<sequence length="376" mass="42033">MATSDSISEELASVYLSDNASLSSHTDESEFTVWGAESTGDGPEDEQSNYESNPWPDPSSSDPADDGDGNDERGYTTRYEQAIVLMISWEEHDLGESVEENVRYFRSMWEDLYNYEVRVFKIPEKKPHLALTSCLVELANDDHPNALFIIWYDGHGLEHKDRRGAPRWRPRGEKSPEVDSSIISTILGDCEADILLFNNSCNSLSCDRFNSKGVVECISASAFSTATYGCLSGLDLSPSMTWAIYKILFDQKCVENGITVPELHRRICLATQWAGSKKYLPDDGIKNGILKWRTSYIRTQPVYTRLSADAPGPDLGGGTDKYVQLRLGVPDLHSIDPKAWSDWILAAPSGVWFPRIDTIEEDSVARACDHVNLPPY</sequence>
<evidence type="ECO:0000313" key="3">
    <source>
        <dbReference type="Proteomes" id="UP000286045"/>
    </source>
</evidence>
<dbReference type="Proteomes" id="UP000286045">
    <property type="component" value="Unassembled WGS sequence"/>
</dbReference>
<name>A0A439CTK5_9PEZI</name>
<evidence type="ECO:0008006" key="4">
    <source>
        <dbReference type="Google" id="ProtNLM"/>
    </source>
</evidence>
<feature type="compositionally biased region" description="Low complexity" evidence="1">
    <location>
        <begin position="52"/>
        <end position="62"/>
    </location>
</feature>
<dbReference type="STRING" id="363999.A0A439CTK5"/>
<comment type="caution">
    <text evidence="2">The sequence shown here is derived from an EMBL/GenBank/DDBJ whole genome shotgun (WGS) entry which is preliminary data.</text>
</comment>
<protein>
    <recommendedName>
        <fullName evidence="4">Caspase family p20 domain-containing protein</fullName>
    </recommendedName>
</protein>